<dbReference type="PROSITE" id="PS00455">
    <property type="entry name" value="AMP_BINDING"/>
    <property type="match status" value="1"/>
</dbReference>
<keyword evidence="4" id="KW-1185">Reference proteome</keyword>
<dbReference type="EMBL" id="JABWGN010000009">
    <property type="protein sequence ID" value="NUW34733.1"/>
    <property type="molecule type" value="Genomic_DNA"/>
</dbReference>
<dbReference type="Proteomes" id="UP000586042">
    <property type="component" value="Unassembled WGS sequence"/>
</dbReference>
<dbReference type="InterPro" id="IPR042099">
    <property type="entry name" value="ANL_N_sf"/>
</dbReference>
<dbReference type="InterPro" id="IPR050237">
    <property type="entry name" value="ATP-dep_AMP-bd_enzyme"/>
</dbReference>
<dbReference type="InterPro" id="IPR025110">
    <property type="entry name" value="AMP-bd_C"/>
</dbReference>
<sequence>MIVELLQAQARRAPDKVFLRTEQGDHTYAEVHRRAGALAADLGRHGIEPGKPVVALMENSAELVFAWFAVNWLGAVHVPVNTALIGRGLAHTFQVTGARVAVVDADLLPNLLAVTPELPRLTTIIVHGAFRQPADRAGLPVLAAFPDALTSAGHPAPCPVDDLSPAMMLFTSGTTGPSKACVLSHRYVVRQGRLHARNLGFTADDVLYCPFPLFHVDAATLTVMAALATRATAAIGRRYSTSGFWAEVRRFDATVMNFMGATLAMLWKQPAADGDRDHRIRLGWGVPMPEWKAGWEERFGFRLYEIYGLTDGGICVYDPLDAPKRPGSCGRPIPEYELAIADQSGSLLPSGEVGEILIRAREPGLIMSGYHAMPEATAAAFHGDWLRTGDLGSLDADGFLYFAGRAKDAIRRRGENISAYEVEQVIESHPAVLEAAAVGVPSDLSEEDVKACVVLRPGATLTAEELIEHCARTTARHMVPRYVEFLPALPKTPTQKIEKFRLKQRGITPQTHDLQKERP</sequence>
<gene>
    <name evidence="3" type="ORF">HTZ77_25345</name>
</gene>
<dbReference type="AlphaFoldDB" id="A0A7Y6IBL9"/>
<feature type="domain" description="AMP-binding enzyme C-terminal" evidence="2">
    <location>
        <begin position="421"/>
        <end position="496"/>
    </location>
</feature>
<dbReference type="PANTHER" id="PTHR43767">
    <property type="entry name" value="LONG-CHAIN-FATTY-ACID--COA LIGASE"/>
    <property type="match status" value="1"/>
</dbReference>
<comment type="caution">
    <text evidence="3">The sequence shown here is derived from an EMBL/GenBank/DDBJ whole genome shotgun (WGS) entry which is preliminary data.</text>
</comment>
<reference evidence="3 4" key="1">
    <citation type="submission" date="2020-06" db="EMBL/GenBank/DDBJ databases">
        <title>Nonomuraea sp. SMC257, a novel actinomycete isolated from soil.</title>
        <authorList>
            <person name="Chanama M."/>
        </authorList>
    </citation>
    <scope>NUCLEOTIDE SEQUENCE [LARGE SCALE GENOMIC DNA]</scope>
    <source>
        <strain evidence="3 4">SMC257</strain>
    </source>
</reference>
<dbReference type="Gene3D" id="3.30.300.30">
    <property type="match status" value="1"/>
</dbReference>
<accession>A0A7Y6IBL9</accession>
<dbReference type="RefSeq" id="WP_175592152.1">
    <property type="nucleotide sequence ID" value="NZ_JABWGN010000009.1"/>
</dbReference>
<organism evidence="3 4">
    <name type="scientific">Nonomuraea montanisoli</name>
    <dbReference type="NCBI Taxonomy" id="2741721"/>
    <lineage>
        <taxon>Bacteria</taxon>
        <taxon>Bacillati</taxon>
        <taxon>Actinomycetota</taxon>
        <taxon>Actinomycetes</taxon>
        <taxon>Streptosporangiales</taxon>
        <taxon>Streptosporangiaceae</taxon>
        <taxon>Nonomuraea</taxon>
    </lineage>
</organism>
<dbReference type="GO" id="GO:0016878">
    <property type="term" value="F:acid-thiol ligase activity"/>
    <property type="evidence" value="ECO:0007669"/>
    <property type="project" value="UniProtKB-ARBA"/>
</dbReference>
<dbReference type="Pfam" id="PF13193">
    <property type="entry name" value="AMP-binding_C"/>
    <property type="match status" value="1"/>
</dbReference>
<proteinExistence type="predicted"/>
<dbReference type="SUPFAM" id="SSF56801">
    <property type="entry name" value="Acetyl-CoA synthetase-like"/>
    <property type="match status" value="1"/>
</dbReference>
<dbReference type="InterPro" id="IPR020845">
    <property type="entry name" value="AMP-binding_CS"/>
</dbReference>
<evidence type="ECO:0000313" key="4">
    <source>
        <dbReference type="Proteomes" id="UP000586042"/>
    </source>
</evidence>
<evidence type="ECO:0000313" key="3">
    <source>
        <dbReference type="EMBL" id="NUW34733.1"/>
    </source>
</evidence>
<dbReference type="Pfam" id="PF00501">
    <property type="entry name" value="AMP-binding"/>
    <property type="match status" value="1"/>
</dbReference>
<dbReference type="Gene3D" id="3.40.50.12780">
    <property type="entry name" value="N-terminal domain of ligase-like"/>
    <property type="match status" value="1"/>
</dbReference>
<evidence type="ECO:0000259" key="2">
    <source>
        <dbReference type="Pfam" id="PF13193"/>
    </source>
</evidence>
<name>A0A7Y6IBL9_9ACTN</name>
<dbReference type="InterPro" id="IPR045851">
    <property type="entry name" value="AMP-bd_C_sf"/>
</dbReference>
<dbReference type="PANTHER" id="PTHR43767:SF1">
    <property type="entry name" value="NONRIBOSOMAL PEPTIDE SYNTHASE PES1 (EUROFUNG)-RELATED"/>
    <property type="match status" value="1"/>
</dbReference>
<dbReference type="InterPro" id="IPR000873">
    <property type="entry name" value="AMP-dep_synth/lig_dom"/>
</dbReference>
<feature type="domain" description="AMP-dependent synthetase/ligase" evidence="1">
    <location>
        <begin position="6"/>
        <end position="371"/>
    </location>
</feature>
<protein>
    <submittedName>
        <fullName evidence="3">AMP-binding protein</fullName>
    </submittedName>
</protein>
<evidence type="ECO:0000259" key="1">
    <source>
        <dbReference type="Pfam" id="PF00501"/>
    </source>
</evidence>